<evidence type="ECO:0000256" key="2">
    <source>
        <dbReference type="ARBA" id="ARBA00012552"/>
    </source>
</evidence>
<dbReference type="AlphaFoldDB" id="A0AAF0EKG6"/>
<accession>A0AAF0EKG6</accession>
<evidence type="ECO:0000259" key="14">
    <source>
        <dbReference type="PROSITE" id="PS51192"/>
    </source>
</evidence>
<keyword evidence="8" id="KW-0694">RNA-binding</keyword>
<dbReference type="PANTHER" id="PTHR47959:SF1">
    <property type="entry name" value="ATP-DEPENDENT RNA HELICASE DBPA"/>
    <property type="match status" value="1"/>
</dbReference>
<dbReference type="GO" id="GO:0042254">
    <property type="term" value="P:ribosome biogenesis"/>
    <property type="evidence" value="ECO:0007669"/>
    <property type="project" value="UniProtKB-KW"/>
</dbReference>
<comment type="subcellular location">
    <subcellularLocation>
        <location evidence="1">Nucleus</location>
    </subcellularLocation>
</comment>
<dbReference type="CDD" id="cd18787">
    <property type="entry name" value="SF2_C_DEAD"/>
    <property type="match status" value="1"/>
</dbReference>
<feature type="domain" description="Helicase C-terminal" evidence="15">
    <location>
        <begin position="464"/>
        <end position="629"/>
    </location>
</feature>
<comment type="similarity">
    <text evidence="12">Belongs to the DEAD box helicase family.</text>
</comment>
<feature type="domain" description="DEAD-box RNA helicase Q" evidence="16">
    <location>
        <begin position="230"/>
        <end position="258"/>
    </location>
</feature>
<keyword evidence="9" id="KW-0539">Nucleus</keyword>
<proteinExistence type="inferred from homology"/>
<evidence type="ECO:0000256" key="12">
    <source>
        <dbReference type="RuleBase" id="RU000492"/>
    </source>
</evidence>
<keyword evidence="6 12" id="KW-0347">Helicase</keyword>
<evidence type="ECO:0000256" key="3">
    <source>
        <dbReference type="ARBA" id="ARBA00022517"/>
    </source>
</evidence>
<dbReference type="InterPro" id="IPR014001">
    <property type="entry name" value="Helicase_ATP-bd"/>
</dbReference>
<feature type="region of interest" description="Disordered" evidence="13">
    <location>
        <begin position="149"/>
        <end position="222"/>
    </location>
</feature>
<keyword evidence="4 12" id="KW-0547">Nucleotide-binding</keyword>
<feature type="compositionally biased region" description="Acidic residues" evidence="13">
    <location>
        <begin position="199"/>
        <end position="208"/>
    </location>
</feature>
<evidence type="ECO:0000256" key="9">
    <source>
        <dbReference type="ARBA" id="ARBA00023242"/>
    </source>
</evidence>
<dbReference type="Gene3D" id="3.40.50.300">
    <property type="entry name" value="P-loop containing nucleotide triphosphate hydrolases"/>
    <property type="match status" value="2"/>
</dbReference>
<feature type="short sequence motif" description="Q motif" evidence="11">
    <location>
        <begin position="230"/>
        <end position="258"/>
    </location>
</feature>
<dbReference type="InterPro" id="IPR011545">
    <property type="entry name" value="DEAD/DEAH_box_helicase_dom"/>
</dbReference>
<evidence type="ECO:0000259" key="16">
    <source>
        <dbReference type="PROSITE" id="PS51195"/>
    </source>
</evidence>
<dbReference type="Pfam" id="PF00270">
    <property type="entry name" value="DEAD"/>
    <property type="match status" value="1"/>
</dbReference>
<dbReference type="GO" id="GO:0005829">
    <property type="term" value="C:cytosol"/>
    <property type="evidence" value="ECO:0007669"/>
    <property type="project" value="TreeGrafter"/>
</dbReference>
<evidence type="ECO:0000256" key="8">
    <source>
        <dbReference type="ARBA" id="ARBA00022884"/>
    </source>
</evidence>
<evidence type="ECO:0000256" key="1">
    <source>
        <dbReference type="ARBA" id="ARBA00004123"/>
    </source>
</evidence>
<dbReference type="EMBL" id="CP119893">
    <property type="protein sequence ID" value="WFD26195.1"/>
    <property type="molecule type" value="Genomic_DNA"/>
</dbReference>
<dbReference type="PROSITE" id="PS51192">
    <property type="entry name" value="HELICASE_ATP_BIND_1"/>
    <property type="match status" value="1"/>
</dbReference>
<keyword evidence="18" id="KW-1185">Reference proteome</keyword>
<evidence type="ECO:0000256" key="6">
    <source>
        <dbReference type="ARBA" id="ARBA00022806"/>
    </source>
</evidence>
<reference evidence="17" key="1">
    <citation type="submission" date="2023-03" db="EMBL/GenBank/DDBJ databases">
        <title>Mating type loci evolution in Malassezia.</title>
        <authorList>
            <person name="Coelho M.A."/>
        </authorList>
    </citation>
    <scope>NUCLEOTIDE SEQUENCE</scope>
    <source>
        <strain evidence="17">CBS 9557</strain>
    </source>
</reference>
<dbReference type="InterPro" id="IPR027417">
    <property type="entry name" value="P-loop_NTPase"/>
</dbReference>
<feature type="compositionally biased region" description="Basic and acidic residues" evidence="13">
    <location>
        <begin position="682"/>
        <end position="692"/>
    </location>
</feature>
<feature type="compositionally biased region" description="Basic and acidic residues" evidence="13">
    <location>
        <begin position="51"/>
        <end position="60"/>
    </location>
</feature>
<dbReference type="SMART" id="SM00490">
    <property type="entry name" value="HELICc"/>
    <property type="match status" value="1"/>
</dbReference>
<feature type="compositionally biased region" description="Acidic residues" evidence="13">
    <location>
        <begin position="173"/>
        <end position="191"/>
    </location>
</feature>
<dbReference type="GO" id="GO:0016787">
    <property type="term" value="F:hydrolase activity"/>
    <property type="evidence" value="ECO:0007669"/>
    <property type="project" value="UniProtKB-KW"/>
</dbReference>
<dbReference type="InterPro" id="IPR014014">
    <property type="entry name" value="RNA_helicase_DEAD_Q_motif"/>
</dbReference>
<comment type="catalytic activity">
    <reaction evidence="10">
        <text>ATP + H2O = ADP + phosphate + H(+)</text>
        <dbReference type="Rhea" id="RHEA:13065"/>
        <dbReference type="ChEBI" id="CHEBI:15377"/>
        <dbReference type="ChEBI" id="CHEBI:15378"/>
        <dbReference type="ChEBI" id="CHEBI:30616"/>
        <dbReference type="ChEBI" id="CHEBI:43474"/>
        <dbReference type="ChEBI" id="CHEBI:456216"/>
        <dbReference type="EC" id="3.6.4.13"/>
    </reaction>
</comment>
<feature type="compositionally biased region" description="Basic and acidic residues" evidence="13">
    <location>
        <begin position="7"/>
        <end position="22"/>
    </location>
</feature>
<dbReference type="CDD" id="cd17947">
    <property type="entry name" value="DEADc_DDX27"/>
    <property type="match status" value="1"/>
</dbReference>
<dbReference type="GO" id="GO:0005524">
    <property type="term" value="F:ATP binding"/>
    <property type="evidence" value="ECO:0007669"/>
    <property type="project" value="UniProtKB-KW"/>
</dbReference>
<evidence type="ECO:0000256" key="7">
    <source>
        <dbReference type="ARBA" id="ARBA00022840"/>
    </source>
</evidence>
<feature type="compositionally biased region" description="Basic and acidic residues" evidence="13">
    <location>
        <begin position="719"/>
        <end position="729"/>
    </location>
</feature>
<evidence type="ECO:0000256" key="10">
    <source>
        <dbReference type="ARBA" id="ARBA00047984"/>
    </source>
</evidence>
<evidence type="ECO:0000256" key="13">
    <source>
        <dbReference type="SAM" id="MobiDB-lite"/>
    </source>
</evidence>
<protein>
    <recommendedName>
        <fullName evidence="2">RNA helicase</fullName>
        <ecNumber evidence="2">3.6.4.13</ecNumber>
    </recommendedName>
</protein>
<dbReference type="GO" id="GO:0010467">
    <property type="term" value="P:gene expression"/>
    <property type="evidence" value="ECO:0007669"/>
    <property type="project" value="UniProtKB-ARBA"/>
</dbReference>
<evidence type="ECO:0000256" key="5">
    <source>
        <dbReference type="ARBA" id="ARBA00022801"/>
    </source>
</evidence>
<evidence type="ECO:0000313" key="17">
    <source>
        <dbReference type="EMBL" id="WFD26195.1"/>
    </source>
</evidence>
<dbReference type="InterPro" id="IPR000629">
    <property type="entry name" value="RNA-helicase_DEAD-box_CS"/>
</dbReference>
<keyword evidence="5 12" id="KW-0378">Hydrolase</keyword>
<feature type="compositionally biased region" description="Basic and acidic residues" evidence="13">
    <location>
        <begin position="209"/>
        <end position="222"/>
    </location>
</feature>
<keyword evidence="3" id="KW-0690">Ribosome biogenesis</keyword>
<dbReference type="GO" id="GO:0003723">
    <property type="term" value="F:RNA binding"/>
    <property type="evidence" value="ECO:0007669"/>
    <property type="project" value="UniProtKB-KW"/>
</dbReference>
<dbReference type="SMART" id="SM00487">
    <property type="entry name" value="DEXDc"/>
    <property type="match status" value="1"/>
</dbReference>
<dbReference type="Pfam" id="PF00271">
    <property type="entry name" value="Helicase_C"/>
    <property type="match status" value="1"/>
</dbReference>
<evidence type="ECO:0000313" key="18">
    <source>
        <dbReference type="Proteomes" id="UP001213623"/>
    </source>
</evidence>
<dbReference type="PANTHER" id="PTHR47959">
    <property type="entry name" value="ATP-DEPENDENT RNA HELICASE RHLE-RELATED"/>
    <property type="match status" value="1"/>
</dbReference>
<dbReference type="InterPro" id="IPR001650">
    <property type="entry name" value="Helicase_C-like"/>
</dbReference>
<evidence type="ECO:0000256" key="4">
    <source>
        <dbReference type="ARBA" id="ARBA00022741"/>
    </source>
</evidence>
<dbReference type="GO" id="GO:0005634">
    <property type="term" value="C:nucleus"/>
    <property type="evidence" value="ECO:0007669"/>
    <property type="project" value="UniProtKB-SubCell"/>
</dbReference>
<name>A0AAF0EKG6_9BASI</name>
<evidence type="ECO:0000256" key="11">
    <source>
        <dbReference type="PROSITE-ProRule" id="PRU00552"/>
    </source>
</evidence>
<keyword evidence="7 12" id="KW-0067">ATP-binding</keyword>
<gene>
    <name evidence="17" type="primary">DRS1</name>
    <name evidence="17" type="ORF">MNAN1_001172</name>
</gene>
<feature type="region of interest" description="Disordered" evidence="13">
    <location>
        <begin position="1"/>
        <end position="74"/>
    </location>
</feature>
<organism evidence="17 18">
    <name type="scientific">Malassezia nana</name>
    <dbReference type="NCBI Taxonomy" id="180528"/>
    <lineage>
        <taxon>Eukaryota</taxon>
        <taxon>Fungi</taxon>
        <taxon>Dikarya</taxon>
        <taxon>Basidiomycota</taxon>
        <taxon>Ustilaginomycotina</taxon>
        <taxon>Malasseziomycetes</taxon>
        <taxon>Malasseziales</taxon>
        <taxon>Malasseziaceae</taxon>
        <taxon>Malassezia</taxon>
    </lineage>
</organism>
<dbReference type="PROSITE" id="PS00039">
    <property type="entry name" value="DEAD_ATP_HELICASE"/>
    <property type="match status" value="1"/>
</dbReference>
<sequence length="788" mass="87676">MPQGSRKMRERDAPQRIARDDFIMTLESEEEMDHEKEAPSKSLPSKKAKARISERDKIVDRGPAQRAGAAEDEGLEIDGFDFDIDDAKEQTGMQGWHFHVDGAAGAHSAEAERPAVDDIIERHRSELELPAILQDDQDVDLMEDEAGAAMDPTESDDDGFGGGARAAQRQAQDEPDSDDEEDPLGDEDENIDYDKAAASDDDSASDVSDETRERQEAYFAKDEVDTPLPTSFASFQLNRALLRGLAALNFTKPTPIQARTIPLALAGKDIVAGAVTGSGKTAAFLVPILERLSYRAGGVESAKSRVVVLCPTRELAIQCHSVGQALARFMDVRFCLCVGGLSLKAQEAELKQRPDILVATPGRLIDHMRNSSSFGIEDIEILVMDEADRMLEDGFQDELNEIVRLCPTKRQTMLFSATMTDDVDQLVRLSLRAPVRLFVDPKRTTAAKLVQEFVRVRVPSHAHGREQLVAEDQQRASLLLTLCLRTFRSQVIIFVRSKKLAHQLKILFGLLGLSAAELHGDLSQEQRLQSLTQFRDSKVDFLLATDLASRGIDIRGVQTVINYDMPAQMEPYLHRVGRTARAGRQGRAVTLVGESDRRLLKAVLKRTPPEQVKHRLMPSDVVQQLSDTITSLKPEMEQILAEEKEERALRQAEMQVQKGENMIAHQDEIYARPARTWFQSNRDKAEAKEASRATHAAQVTGAKKDRFAGLSRKQRRSKMMREEEAKEAQQGEVRAAIRAAKRSQRPQQLSVTRAPPTKRARPSAPRAKGSGSAFRTDLSSRESRGRRS</sequence>
<dbReference type="Proteomes" id="UP001213623">
    <property type="component" value="Chromosome 2"/>
</dbReference>
<dbReference type="GO" id="GO:0003724">
    <property type="term" value="F:RNA helicase activity"/>
    <property type="evidence" value="ECO:0007669"/>
    <property type="project" value="UniProtKB-EC"/>
</dbReference>
<dbReference type="InterPro" id="IPR050079">
    <property type="entry name" value="DEAD_box_RNA_helicase"/>
</dbReference>
<dbReference type="EC" id="3.6.4.13" evidence="2"/>
<dbReference type="PROSITE" id="PS51195">
    <property type="entry name" value="Q_MOTIF"/>
    <property type="match status" value="1"/>
</dbReference>
<dbReference type="PROSITE" id="PS51194">
    <property type="entry name" value="HELICASE_CTER"/>
    <property type="match status" value="1"/>
</dbReference>
<evidence type="ECO:0000259" key="15">
    <source>
        <dbReference type="PROSITE" id="PS51194"/>
    </source>
</evidence>
<feature type="compositionally biased region" description="Basic and acidic residues" evidence="13">
    <location>
        <begin position="778"/>
        <end position="788"/>
    </location>
</feature>
<dbReference type="SUPFAM" id="SSF52540">
    <property type="entry name" value="P-loop containing nucleoside triphosphate hydrolases"/>
    <property type="match status" value="1"/>
</dbReference>
<feature type="domain" description="Helicase ATP-binding" evidence="14">
    <location>
        <begin position="261"/>
        <end position="437"/>
    </location>
</feature>
<feature type="region of interest" description="Disordered" evidence="13">
    <location>
        <begin position="682"/>
        <end position="788"/>
    </location>
</feature>